<dbReference type="Proteomes" id="UP001066276">
    <property type="component" value="Chromosome 2_1"/>
</dbReference>
<feature type="region of interest" description="Disordered" evidence="1">
    <location>
        <begin position="1"/>
        <end position="124"/>
    </location>
</feature>
<dbReference type="EMBL" id="JANPWB010000003">
    <property type="protein sequence ID" value="KAJ1202394.1"/>
    <property type="molecule type" value="Genomic_DNA"/>
</dbReference>
<organism evidence="2 3">
    <name type="scientific">Pleurodeles waltl</name>
    <name type="common">Iberian ribbed newt</name>
    <dbReference type="NCBI Taxonomy" id="8319"/>
    <lineage>
        <taxon>Eukaryota</taxon>
        <taxon>Metazoa</taxon>
        <taxon>Chordata</taxon>
        <taxon>Craniata</taxon>
        <taxon>Vertebrata</taxon>
        <taxon>Euteleostomi</taxon>
        <taxon>Amphibia</taxon>
        <taxon>Batrachia</taxon>
        <taxon>Caudata</taxon>
        <taxon>Salamandroidea</taxon>
        <taxon>Salamandridae</taxon>
        <taxon>Pleurodelinae</taxon>
        <taxon>Pleurodeles</taxon>
    </lineage>
</organism>
<dbReference type="AlphaFoldDB" id="A0AAV7VP09"/>
<name>A0AAV7VP09_PLEWA</name>
<protein>
    <submittedName>
        <fullName evidence="2">Uncharacterized protein</fullName>
    </submittedName>
</protein>
<feature type="compositionally biased region" description="Basic and acidic residues" evidence="1">
    <location>
        <begin position="105"/>
        <end position="117"/>
    </location>
</feature>
<comment type="caution">
    <text evidence="2">The sequence shown here is derived from an EMBL/GenBank/DDBJ whole genome shotgun (WGS) entry which is preliminary data.</text>
</comment>
<keyword evidence="3" id="KW-1185">Reference proteome</keyword>
<evidence type="ECO:0000256" key="1">
    <source>
        <dbReference type="SAM" id="MobiDB-lite"/>
    </source>
</evidence>
<evidence type="ECO:0000313" key="3">
    <source>
        <dbReference type="Proteomes" id="UP001066276"/>
    </source>
</evidence>
<gene>
    <name evidence="2" type="ORF">NDU88_006194</name>
</gene>
<accession>A0AAV7VP09</accession>
<evidence type="ECO:0000313" key="2">
    <source>
        <dbReference type="EMBL" id="KAJ1202394.1"/>
    </source>
</evidence>
<proteinExistence type="predicted"/>
<reference evidence="2" key="1">
    <citation type="journal article" date="2022" name="bioRxiv">
        <title>Sequencing and chromosome-scale assembly of the giantPleurodeles waltlgenome.</title>
        <authorList>
            <person name="Brown T."/>
            <person name="Elewa A."/>
            <person name="Iarovenko S."/>
            <person name="Subramanian E."/>
            <person name="Araus A.J."/>
            <person name="Petzold A."/>
            <person name="Susuki M."/>
            <person name="Suzuki K.-i.T."/>
            <person name="Hayashi T."/>
            <person name="Toyoda A."/>
            <person name="Oliveira C."/>
            <person name="Osipova E."/>
            <person name="Leigh N.D."/>
            <person name="Simon A."/>
            <person name="Yun M.H."/>
        </authorList>
    </citation>
    <scope>NUCLEOTIDE SEQUENCE</scope>
    <source>
        <strain evidence="2">20211129_DDA</strain>
        <tissue evidence="2">Liver</tissue>
    </source>
</reference>
<sequence>MTSSWQENPAVLPSWEVRSRREPRPSRRAGRSLRESQPGASCEAEDPRNAGPRWCRIRGGGSGDQEGSRLLPFFLFPPPLPSRQKPGQIPYQGRPEPPLKMAAETGDRAGGAREEGRSWSQPRT</sequence>